<evidence type="ECO:0000259" key="1">
    <source>
        <dbReference type="Pfam" id="PF08349"/>
    </source>
</evidence>
<accession>A0A2U3AJM2</accession>
<comment type="caution">
    <text evidence="2">The sequence shown here is derived from an EMBL/GenBank/DDBJ whole genome shotgun (WGS) entry which is preliminary data.</text>
</comment>
<organism evidence="2 3">
    <name type="scientific">Kurthia sibirica</name>
    <dbReference type="NCBI Taxonomy" id="202750"/>
    <lineage>
        <taxon>Bacteria</taxon>
        <taxon>Bacillati</taxon>
        <taxon>Bacillota</taxon>
        <taxon>Bacilli</taxon>
        <taxon>Bacillales</taxon>
        <taxon>Caryophanaceae</taxon>
        <taxon>Kurthia</taxon>
    </lineage>
</organism>
<dbReference type="OrthoDB" id="9782576at2"/>
<dbReference type="AlphaFoldDB" id="A0A2U3AJM2"/>
<dbReference type="RefSeq" id="WP_109306580.1">
    <property type="nucleotide sequence ID" value="NZ_BJUF01000050.1"/>
</dbReference>
<proteinExistence type="predicted"/>
<name>A0A2U3AJM2_9BACL</name>
<evidence type="ECO:0000313" key="2">
    <source>
        <dbReference type="EMBL" id="PWI24749.1"/>
    </source>
</evidence>
<feature type="domain" description="DUF1722" evidence="1">
    <location>
        <begin position="15"/>
        <end position="121"/>
    </location>
</feature>
<dbReference type="InterPro" id="IPR013560">
    <property type="entry name" value="DUF1722"/>
</dbReference>
<sequence length="122" mass="14573">MTQQRDMQQLWASEKYRVMYVHQNSYNTIRHFMAQPDGTLQQLQQLLDNALKQQPSRGSAINTFDHIWGYFKKYATPKEKEHAQQLRNHFQNADELWSFLAKLAVHYEVPYLKNSTLLLPYL</sequence>
<keyword evidence="3" id="KW-1185">Reference proteome</keyword>
<protein>
    <submittedName>
        <fullName evidence="2">Type II DNA modification enzyme</fullName>
    </submittedName>
</protein>
<evidence type="ECO:0000313" key="3">
    <source>
        <dbReference type="Proteomes" id="UP000245938"/>
    </source>
</evidence>
<reference evidence="2 3" key="1">
    <citation type="submission" date="2018-05" db="EMBL/GenBank/DDBJ databases">
        <title>Kurthia sibirica genome sequence.</title>
        <authorList>
            <person name="Maclea K.S."/>
            <person name="Goen A.E."/>
        </authorList>
    </citation>
    <scope>NUCLEOTIDE SEQUENCE [LARGE SCALE GENOMIC DNA]</scope>
    <source>
        <strain evidence="2 3">ATCC 49154</strain>
    </source>
</reference>
<gene>
    <name evidence="2" type="ORF">DEX24_11515</name>
</gene>
<dbReference type="EMBL" id="QFVR01000016">
    <property type="protein sequence ID" value="PWI24749.1"/>
    <property type="molecule type" value="Genomic_DNA"/>
</dbReference>
<dbReference type="Proteomes" id="UP000245938">
    <property type="component" value="Unassembled WGS sequence"/>
</dbReference>
<dbReference type="Pfam" id="PF08349">
    <property type="entry name" value="DUF1722"/>
    <property type="match status" value="1"/>
</dbReference>